<dbReference type="AlphaFoldDB" id="A0A1B7NZ28"/>
<evidence type="ECO:0000313" key="2">
    <source>
        <dbReference type="Proteomes" id="UP000091918"/>
    </source>
</evidence>
<evidence type="ECO:0000313" key="1">
    <source>
        <dbReference type="EMBL" id="OAX82032.1"/>
    </source>
</evidence>
<accession>A0A1B7NZ28</accession>
<proteinExistence type="predicted"/>
<dbReference type="STRING" id="1658172.A0A1B7NZ28"/>
<dbReference type="EMBL" id="LGUA01000367">
    <property type="protein sequence ID" value="OAX82032.1"/>
    <property type="molecule type" value="Genomic_DNA"/>
</dbReference>
<reference evidence="1 2" key="1">
    <citation type="submission" date="2015-07" db="EMBL/GenBank/DDBJ databases">
        <title>Emmonsia species relationships and genome sequence.</title>
        <authorList>
            <person name="Cuomo C.A."/>
            <person name="Schwartz I.S."/>
            <person name="Kenyon C."/>
            <person name="de Hoog G.S."/>
            <person name="Govender N.P."/>
            <person name="Botha A."/>
            <person name="Moreno L."/>
            <person name="de Vries M."/>
            <person name="Munoz J.F."/>
            <person name="Stielow J.B."/>
        </authorList>
    </citation>
    <scope>NUCLEOTIDE SEQUENCE [LARGE SCALE GENOMIC DNA]</scope>
    <source>
        <strain evidence="1 2">CBS 136260</strain>
    </source>
</reference>
<sequence length="159" mass="17598">MSAKAADNQLGNEPKKIAPSILNMFHTGIIHLVERVNIDRPTNAIILTGRAPECFGLFHITFESMGGSTSSAPSYRIHSPNLAVVHMLKLPVTRTLFLSPNCGIDPPLPTLTFSASGNCKYARAKRRRRIPIDRVIRHMEELSVRNDGSTELGRIISLR</sequence>
<dbReference type="Proteomes" id="UP000091918">
    <property type="component" value="Unassembled WGS sequence"/>
</dbReference>
<organism evidence="1 2">
    <name type="scientific">Emergomyces africanus</name>
    <dbReference type="NCBI Taxonomy" id="1955775"/>
    <lineage>
        <taxon>Eukaryota</taxon>
        <taxon>Fungi</taxon>
        <taxon>Dikarya</taxon>
        <taxon>Ascomycota</taxon>
        <taxon>Pezizomycotina</taxon>
        <taxon>Eurotiomycetes</taxon>
        <taxon>Eurotiomycetidae</taxon>
        <taxon>Onygenales</taxon>
        <taxon>Ajellomycetaceae</taxon>
        <taxon>Emergomyces</taxon>
    </lineage>
</organism>
<comment type="caution">
    <text evidence="1">The sequence shown here is derived from an EMBL/GenBank/DDBJ whole genome shotgun (WGS) entry which is preliminary data.</text>
</comment>
<keyword evidence="2" id="KW-1185">Reference proteome</keyword>
<protein>
    <submittedName>
        <fullName evidence="1">Uncharacterized protein</fullName>
    </submittedName>
</protein>
<gene>
    <name evidence="1" type="ORF">ACJ72_03620</name>
</gene>
<name>A0A1B7NZ28_9EURO</name>
<dbReference type="OrthoDB" id="2104739at2759"/>